<dbReference type="GO" id="GO:0008168">
    <property type="term" value="F:methyltransferase activity"/>
    <property type="evidence" value="ECO:0007669"/>
    <property type="project" value="UniProtKB-KW"/>
</dbReference>
<dbReference type="SUPFAM" id="SSF53335">
    <property type="entry name" value="S-adenosyl-L-methionine-dependent methyltransferases"/>
    <property type="match status" value="1"/>
</dbReference>
<feature type="region of interest" description="Disordered" evidence="1">
    <location>
        <begin position="226"/>
        <end position="255"/>
    </location>
</feature>
<evidence type="ECO:0000256" key="1">
    <source>
        <dbReference type="SAM" id="MobiDB-lite"/>
    </source>
</evidence>
<proteinExistence type="predicted"/>
<dbReference type="EMBL" id="JAGSOH010000153">
    <property type="protein sequence ID" value="MBR7830753.1"/>
    <property type="molecule type" value="Genomic_DNA"/>
</dbReference>
<dbReference type="Gene3D" id="3.40.50.150">
    <property type="entry name" value="Vaccinia Virus protein VP39"/>
    <property type="match status" value="1"/>
</dbReference>
<feature type="domain" description="Methyltransferase" evidence="2">
    <location>
        <begin position="70"/>
        <end position="162"/>
    </location>
</feature>
<evidence type="ECO:0000313" key="4">
    <source>
        <dbReference type="Proteomes" id="UP000676325"/>
    </source>
</evidence>
<gene>
    <name evidence="3" type="ORF">KDK95_30905</name>
</gene>
<accession>A0A941EH97</accession>
<dbReference type="GO" id="GO:0032259">
    <property type="term" value="P:methylation"/>
    <property type="evidence" value="ECO:0007669"/>
    <property type="project" value="UniProtKB-KW"/>
</dbReference>
<dbReference type="CDD" id="cd02440">
    <property type="entry name" value="AdoMet_MTases"/>
    <property type="match status" value="1"/>
</dbReference>
<feature type="region of interest" description="Disordered" evidence="1">
    <location>
        <begin position="1"/>
        <end position="35"/>
    </location>
</feature>
<dbReference type="Pfam" id="PF13649">
    <property type="entry name" value="Methyltransf_25"/>
    <property type="match status" value="1"/>
</dbReference>
<name>A0A941EH97_9ACTN</name>
<feature type="compositionally biased region" description="Low complexity" evidence="1">
    <location>
        <begin position="245"/>
        <end position="255"/>
    </location>
</feature>
<feature type="region of interest" description="Disordered" evidence="1">
    <location>
        <begin position="154"/>
        <end position="205"/>
    </location>
</feature>
<dbReference type="Proteomes" id="UP000676325">
    <property type="component" value="Unassembled WGS sequence"/>
</dbReference>
<comment type="caution">
    <text evidence="3">The sequence shown here is derived from an EMBL/GenBank/DDBJ whole genome shotgun (WGS) entry which is preliminary data.</text>
</comment>
<organism evidence="3 4">
    <name type="scientific">Actinospica acidithermotolerans</name>
    <dbReference type="NCBI Taxonomy" id="2828514"/>
    <lineage>
        <taxon>Bacteria</taxon>
        <taxon>Bacillati</taxon>
        <taxon>Actinomycetota</taxon>
        <taxon>Actinomycetes</taxon>
        <taxon>Catenulisporales</taxon>
        <taxon>Actinospicaceae</taxon>
        <taxon>Actinospica</taxon>
    </lineage>
</organism>
<evidence type="ECO:0000313" key="3">
    <source>
        <dbReference type="EMBL" id="MBR7830753.1"/>
    </source>
</evidence>
<keyword evidence="4" id="KW-1185">Reference proteome</keyword>
<protein>
    <submittedName>
        <fullName evidence="3">Class I SAM-dependent methyltransferase</fullName>
    </submittedName>
</protein>
<dbReference type="AlphaFoldDB" id="A0A941EH97"/>
<reference evidence="3" key="1">
    <citation type="submission" date="2021-04" db="EMBL/GenBank/DDBJ databases">
        <title>Genome based classification of Actinospica acidithermotolerans sp. nov., an actinobacterium isolated from an Indonesian hot spring.</title>
        <authorList>
            <person name="Kusuma A.B."/>
            <person name="Putra K.E."/>
            <person name="Nafisah S."/>
            <person name="Loh J."/>
            <person name="Nouioui I."/>
            <person name="Goodfellow M."/>
        </authorList>
    </citation>
    <scope>NUCLEOTIDE SEQUENCE</scope>
    <source>
        <strain evidence="3">MGRD01-02</strain>
    </source>
</reference>
<keyword evidence="3" id="KW-0489">Methyltransferase</keyword>
<dbReference type="RefSeq" id="WP_212521876.1">
    <property type="nucleotide sequence ID" value="NZ_JAGSOH010000153.1"/>
</dbReference>
<evidence type="ECO:0000259" key="2">
    <source>
        <dbReference type="Pfam" id="PF13649"/>
    </source>
</evidence>
<dbReference type="InterPro" id="IPR041698">
    <property type="entry name" value="Methyltransf_25"/>
</dbReference>
<dbReference type="InterPro" id="IPR029063">
    <property type="entry name" value="SAM-dependent_MTases_sf"/>
</dbReference>
<keyword evidence="3" id="KW-0808">Transferase</keyword>
<sequence length="255" mass="26429">MNTTLPPRADQGAAHTQTARVPEEPRSGLAPETKTPRPRLAAVFDAFEGDSDDALEFYVALADELGAHTVVDVGCGTGHLAVRLAATGRSVTAVDPAAVALRVALANQRAESATRIHANATALPAVAADLAVITGDVAQAILADNEWAQTLRARRARTAAGGPSGSRDHTPHTARLVGPCAPVGRTAHRRPARPRTGAAASGGDRSGVAVHLVTAQLPLRVRRRGVDLRLDPAAPQPRRSGGRPSGPRLPGARRP</sequence>